<dbReference type="OrthoDB" id="7266652at2"/>
<sequence>MKGIVFVKLNEFVEQTWGLACWESLLAATDLPSGGIYTSVMTYDDNEIFALIDAISKQKSLHPFEAQKTFGQWLFKELYAIAPAGVHQFNDVFGFLRAVQDVIHVEVKKLNPDVLLPEFEFLEETDTALTFEYRSPRKMNYFCEGLILGLAEYVDQTITVTHLLCEHKGDKKSVIRVDKC</sequence>
<dbReference type="InterPro" id="IPR024096">
    <property type="entry name" value="NO_sig/Golgi_transp_ligand-bd"/>
</dbReference>
<name>A0A3N5Y1V8_9ALTE</name>
<dbReference type="EMBL" id="RPOK01000002">
    <property type="protein sequence ID" value="RPJ67230.1"/>
    <property type="molecule type" value="Genomic_DNA"/>
</dbReference>
<dbReference type="InterPro" id="IPR011644">
    <property type="entry name" value="Heme_NO-bd"/>
</dbReference>
<protein>
    <submittedName>
        <fullName evidence="2">4-vinyl reductase</fullName>
    </submittedName>
</protein>
<reference evidence="2 3" key="1">
    <citation type="submission" date="2018-11" db="EMBL/GenBank/DDBJ databases">
        <authorList>
            <person name="Ye M.-Q."/>
            <person name="Du Z.-J."/>
        </authorList>
    </citation>
    <scope>NUCLEOTIDE SEQUENCE [LARGE SCALE GENOMIC DNA]</scope>
    <source>
        <strain evidence="2 3">U0105</strain>
    </source>
</reference>
<dbReference type="GO" id="GO:0020037">
    <property type="term" value="F:heme binding"/>
    <property type="evidence" value="ECO:0007669"/>
    <property type="project" value="InterPro"/>
</dbReference>
<proteinExistence type="predicted"/>
<dbReference type="InterPro" id="IPR038158">
    <property type="entry name" value="H-NOX_domain_sf"/>
</dbReference>
<evidence type="ECO:0000259" key="1">
    <source>
        <dbReference type="Pfam" id="PF07700"/>
    </source>
</evidence>
<accession>A0A3N5Y1V8</accession>
<gene>
    <name evidence="2" type="ORF">DRW07_06765</name>
</gene>
<dbReference type="Proteomes" id="UP000275281">
    <property type="component" value="Unassembled WGS sequence"/>
</dbReference>
<dbReference type="Pfam" id="PF07700">
    <property type="entry name" value="HNOB"/>
    <property type="match status" value="1"/>
</dbReference>
<dbReference type="SUPFAM" id="SSF111126">
    <property type="entry name" value="Ligand-binding domain in the NO signalling and Golgi transport"/>
    <property type="match status" value="1"/>
</dbReference>
<evidence type="ECO:0000313" key="2">
    <source>
        <dbReference type="EMBL" id="RPJ67230.1"/>
    </source>
</evidence>
<keyword evidence="3" id="KW-1185">Reference proteome</keyword>
<feature type="domain" description="Heme NO-binding" evidence="1">
    <location>
        <begin position="2"/>
        <end position="162"/>
    </location>
</feature>
<comment type="caution">
    <text evidence="2">The sequence shown here is derived from an EMBL/GenBank/DDBJ whole genome shotgun (WGS) entry which is preliminary data.</text>
</comment>
<organism evidence="2 3">
    <name type="scientific">Alteromonas sediminis</name>
    <dbReference type="NCBI Taxonomy" id="2259342"/>
    <lineage>
        <taxon>Bacteria</taxon>
        <taxon>Pseudomonadati</taxon>
        <taxon>Pseudomonadota</taxon>
        <taxon>Gammaproteobacteria</taxon>
        <taxon>Alteromonadales</taxon>
        <taxon>Alteromonadaceae</taxon>
        <taxon>Alteromonas/Salinimonas group</taxon>
        <taxon>Alteromonas</taxon>
    </lineage>
</organism>
<evidence type="ECO:0000313" key="3">
    <source>
        <dbReference type="Proteomes" id="UP000275281"/>
    </source>
</evidence>
<dbReference type="Gene3D" id="3.90.1520.10">
    <property type="entry name" value="H-NOX domain"/>
    <property type="match status" value="1"/>
</dbReference>
<dbReference type="AlphaFoldDB" id="A0A3N5Y1V8"/>
<dbReference type="RefSeq" id="WP_124027133.1">
    <property type="nucleotide sequence ID" value="NZ_JBHRSN010000015.1"/>
</dbReference>